<dbReference type="RefSeq" id="WP_004982889.1">
    <property type="nucleotide sequence ID" value="NZ_KB849705.1"/>
</dbReference>
<dbReference type="SMART" id="SM00382">
    <property type="entry name" value="AAA"/>
    <property type="match status" value="1"/>
</dbReference>
<dbReference type="PANTHER" id="PTHR43581">
    <property type="entry name" value="ATP/GTP PHOSPHATASE"/>
    <property type="match status" value="1"/>
</dbReference>
<proteinExistence type="predicted"/>
<organism evidence="2 3">
    <name type="scientific">Acinetobacter johnsonii ANC 3681</name>
    <dbReference type="NCBI Taxonomy" id="1217662"/>
    <lineage>
        <taxon>Bacteria</taxon>
        <taxon>Pseudomonadati</taxon>
        <taxon>Pseudomonadota</taxon>
        <taxon>Gammaproteobacteria</taxon>
        <taxon>Moraxellales</taxon>
        <taxon>Moraxellaceae</taxon>
        <taxon>Acinetobacter</taxon>
    </lineage>
</organism>
<dbReference type="InterPro" id="IPR051396">
    <property type="entry name" value="Bact_Antivir_Def_Nuclease"/>
</dbReference>
<dbReference type="HOGENOM" id="CLU_033429_0_1_6"/>
<accession>N9CRG5</accession>
<dbReference type="PATRIC" id="fig|1217662.4.peg.2492"/>
<dbReference type="InterPro" id="IPR003593">
    <property type="entry name" value="AAA+_ATPase"/>
</dbReference>
<dbReference type="GO" id="GO:0005524">
    <property type="term" value="F:ATP binding"/>
    <property type="evidence" value="ECO:0007669"/>
    <property type="project" value="InterPro"/>
</dbReference>
<name>N9CRG5_ACIJO</name>
<feature type="domain" description="AAA+ ATPase" evidence="1">
    <location>
        <begin position="24"/>
        <end position="336"/>
    </location>
</feature>
<dbReference type="Pfam" id="PF13304">
    <property type="entry name" value="AAA_21"/>
    <property type="match status" value="1"/>
</dbReference>
<sequence>MKYLFNISGNIPHAKIENIKIPLEGRNLIITGKNGSGKTSFLKLLEQKILLHLDKKAYLTDGQISSIRHYEDIINSHHKGSIEYSQAEYQLNYLYQNRKNIEEGLILKLENELDFLALHDELKAIFVYFKAMRIASITETKHTSSIEDEKNIAIQNLKNRNSESFGNKLEQHLVNIKVNQSLALTEDKNQEQANQFQEWFDNFDNHLKFLFEDDNAHLVFYRQNFKFKISLENREFDFQTLSSGYLAIFEILADLLVRSEFFEITPNELQGIVLIDETDAHLHISLQKKILPFFSKLFPQIQFIVTTHSPFVITSTDNDTVVYDISSRELFEEDLSRYSYESVIKGLFHVNPISSDTKNSIEILKNLLNENPSNYENIRSIVKSLIELEKNDLLDKSLKNLYLQAINLLADKNQLEDLDV</sequence>
<dbReference type="Proteomes" id="UP000018444">
    <property type="component" value="Unassembled WGS sequence"/>
</dbReference>
<dbReference type="AlphaFoldDB" id="N9CRG5"/>
<evidence type="ECO:0000313" key="3">
    <source>
        <dbReference type="Proteomes" id="UP000018444"/>
    </source>
</evidence>
<dbReference type="Gene3D" id="3.40.50.300">
    <property type="entry name" value="P-loop containing nucleotide triphosphate hydrolases"/>
    <property type="match status" value="1"/>
</dbReference>
<dbReference type="PANTHER" id="PTHR43581:SF2">
    <property type="entry name" value="EXCINUCLEASE ATPASE SUBUNIT"/>
    <property type="match status" value="1"/>
</dbReference>
<dbReference type="InterPro" id="IPR003959">
    <property type="entry name" value="ATPase_AAA_core"/>
</dbReference>
<dbReference type="CDD" id="cd00267">
    <property type="entry name" value="ABC_ATPase"/>
    <property type="match status" value="1"/>
</dbReference>
<reference evidence="2 3" key="1">
    <citation type="submission" date="2013-02" db="EMBL/GenBank/DDBJ databases">
        <title>The Genome Sequence of Acinetobacter johnsonii ANC 3681.</title>
        <authorList>
            <consortium name="The Broad Institute Genome Sequencing Platform"/>
            <consortium name="The Broad Institute Genome Sequencing Center for Infectious Disease"/>
            <person name="Cerqueira G."/>
            <person name="Feldgarden M."/>
            <person name="Courvalin P."/>
            <person name="Perichon B."/>
            <person name="Grillot-Courvalin C."/>
            <person name="Clermont D."/>
            <person name="Rocha E."/>
            <person name="Yoon E.-J."/>
            <person name="Nemec A."/>
            <person name="Walker B."/>
            <person name="Young S.K."/>
            <person name="Zeng Q."/>
            <person name="Gargeya S."/>
            <person name="Fitzgerald M."/>
            <person name="Haas B."/>
            <person name="Abouelleil A."/>
            <person name="Alvarado L."/>
            <person name="Arachchi H.M."/>
            <person name="Berlin A.M."/>
            <person name="Chapman S.B."/>
            <person name="Dewar J."/>
            <person name="Goldberg J."/>
            <person name="Griggs A."/>
            <person name="Gujja S."/>
            <person name="Hansen M."/>
            <person name="Howarth C."/>
            <person name="Imamovic A."/>
            <person name="Larimer J."/>
            <person name="McCowan C."/>
            <person name="Murphy C."/>
            <person name="Neiman D."/>
            <person name="Pearson M."/>
            <person name="Priest M."/>
            <person name="Roberts A."/>
            <person name="Saif S."/>
            <person name="Shea T."/>
            <person name="Sisk P."/>
            <person name="Sykes S."/>
            <person name="Wortman J."/>
            <person name="Nusbaum C."/>
            <person name="Birren B."/>
        </authorList>
    </citation>
    <scope>NUCLEOTIDE SEQUENCE [LARGE SCALE GENOMIC DNA]</scope>
    <source>
        <strain evidence="2 3">ANC 3681</strain>
    </source>
</reference>
<dbReference type="InterPro" id="IPR027417">
    <property type="entry name" value="P-loop_NTPase"/>
</dbReference>
<evidence type="ECO:0000259" key="1">
    <source>
        <dbReference type="SMART" id="SM00382"/>
    </source>
</evidence>
<protein>
    <recommendedName>
        <fullName evidence="1">AAA+ ATPase domain-containing protein</fullName>
    </recommendedName>
</protein>
<gene>
    <name evidence="2" type="ORF">F946_02572</name>
</gene>
<dbReference type="GeneID" id="56339727"/>
<comment type="caution">
    <text evidence="2">The sequence shown here is derived from an EMBL/GenBank/DDBJ whole genome shotgun (WGS) entry which is preliminary data.</text>
</comment>
<dbReference type="SUPFAM" id="SSF52540">
    <property type="entry name" value="P-loop containing nucleoside triphosphate hydrolases"/>
    <property type="match status" value="1"/>
</dbReference>
<dbReference type="GO" id="GO:0016887">
    <property type="term" value="F:ATP hydrolysis activity"/>
    <property type="evidence" value="ECO:0007669"/>
    <property type="project" value="InterPro"/>
</dbReference>
<dbReference type="EMBL" id="APPZ01000007">
    <property type="protein sequence ID" value="ENV73079.1"/>
    <property type="molecule type" value="Genomic_DNA"/>
</dbReference>
<evidence type="ECO:0000313" key="2">
    <source>
        <dbReference type="EMBL" id="ENV73079.1"/>
    </source>
</evidence>